<dbReference type="GO" id="GO:0003677">
    <property type="term" value="F:DNA binding"/>
    <property type="evidence" value="ECO:0007669"/>
    <property type="project" value="InterPro"/>
</dbReference>
<dbReference type="PANTHER" id="PTHR30015:SF7">
    <property type="entry name" value="TYPE IV METHYL-DIRECTED RESTRICTION ENZYME ECOKMRR"/>
    <property type="match status" value="1"/>
</dbReference>
<organism evidence="2 3">
    <name type="scientific">Methanohalophilus halophilus</name>
    <dbReference type="NCBI Taxonomy" id="2177"/>
    <lineage>
        <taxon>Archaea</taxon>
        <taxon>Methanobacteriati</taxon>
        <taxon>Methanobacteriota</taxon>
        <taxon>Stenosarchaea group</taxon>
        <taxon>Methanomicrobia</taxon>
        <taxon>Methanosarcinales</taxon>
        <taxon>Methanosarcinaceae</taxon>
        <taxon>Methanohalophilus</taxon>
    </lineage>
</organism>
<evidence type="ECO:0000313" key="3">
    <source>
        <dbReference type="Proteomes" id="UP000267921"/>
    </source>
</evidence>
<dbReference type="AlphaFoldDB" id="A0A3M9L506"/>
<dbReference type="InterPro" id="IPR011856">
    <property type="entry name" value="tRNA_endonuc-like_dom_sf"/>
</dbReference>
<evidence type="ECO:0000259" key="1">
    <source>
        <dbReference type="Pfam" id="PF04471"/>
    </source>
</evidence>
<dbReference type="Pfam" id="PF04471">
    <property type="entry name" value="Mrr_cat"/>
    <property type="match status" value="1"/>
</dbReference>
<comment type="caution">
    <text evidence="2">The sequence shown here is derived from an EMBL/GenBank/DDBJ whole genome shotgun (WGS) entry which is preliminary data.</text>
</comment>
<sequence>MNDLMWEINQLLNTDPYDFERLVAHLFEKMGYNTHSTQQSRDGGVDIEISIDNFGLSHRWLVQAKRYSGPVGVKEVREYGSLSYRENVDGVIIVTTSSFTGEGRKEGAKHNLKLIEGPLLTEMLNHYCTDEGESFHRKGRGVDVLETGEEVFGRHSATIEGNRIWLVLTKKHIYFEKITATLFSKKKELIRRIDASSIIGLKQDTNSLYIVIDEKNPEVLALSIREPKSFAENLELFRPSFLRGETLLKLEKEKKGCLVLTNRRFLMMDKGNIETIRLKDIAGAEIEKQGILQKDKLAILESKESITRHIYDVENASDWREAILKGLGKE</sequence>
<proteinExistence type="predicted"/>
<dbReference type="GO" id="GO:0009307">
    <property type="term" value="P:DNA restriction-modification system"/>
    <property type="evidence" value="ECO:0007669"/>
    <property type="project" value="InterPro"/>
</dbReference>
<gene>
    <name evidence="2" type="ORF">EFE40_07075</name>
</gene>
<protein>
    <submittedName>
        <fullName evidence="2">Restriction endonuclease</fullName>
    </submittedName>
</protein>
<dbReference type="InterPro" id="IPR011335">
    <property type="entry name" value="Restrct_endonuc-II-like"/>
</dbReference>
<dbReference type="SUPFAM" id="SSF52980">
    <property type="entry name" value="Restriction endonuclease-like"/>
    <property type="match status" value="1"/>
</dbReference>
<dbReference type="PANTHER" id="PTHR30015">
    <property type="entry name" value="MRR RESTRICTION SYSTEM PROTEIN"/>
    <property type="match status" value="1"/>
</dbReference>
<accession>A0A3M9L506</accession>
<keyword evidence="2" id="KW-0540">Nuclease</keyword>
<keyword evidence="2" id="KW-0378">Hydrolase</keyword>
<name>A0A3M9L506_9EURY</name>
<evidence type="ECO:0000313" key="2">
    <source>
        <dbReference type="EMBL" id="RNI08306.1"/>
    </source>
</evidence>
<dbReference type="GO" id="GO:0015666">
    <property type="term" value="F:restriction endodeoxyribonuclease activity"/>
    <property type="evidence" value="ECO:0007669"/>
    <property type="project" value="TreeGrafter"/>
</dbReference>
<dbReference type="EMBL" id="RJJG01000005">
    <property type="protein sequence ID" value="RNI08306.1"/>
    <property type="molecule type" value="Genomic_DNA"/>
</dbReference>
<dbReference type="InterPro" id="IPR007560">
    <property type="entry name" value="Restrct_endonuc_IV_Mrr"/>
</dbReference>
<dbReference type="InterPro" id="IPR052906">
    <property type="entry name" value="Type_IV_Methyl-Rstrct_Enzyme"/>
</dbReference>
<reference evidence="2 3" key="1">
    <citation type="submission" date="2018-10" db="EMBL/GenBank/DDBJ databases">
        <title>Cultivation of a novel Methanohalophilus strain from Kebrit Deep of the Red Sea and a genomic comparison of members of the genus Methanohalophilus.</title>
        <authorList>
            <person name="Guan Y."/>
            <person name="Ngugi D.K."/>
            <person name="Stingl U."/>
        </authorList>
    </citation>
    <scope>NUCLEOTIDE SEQUENCE [LARGE SCALE GENOMIC DNA]</scope>
    <source>
        <strain evidence="2 3">DSM 3094</strain>
    </source>
</reference>
<dbReference type="Gene3D" id="3.40.1350.10">
    <property type="match status" value="1"/>
</dbReference>
<feature type="domain" description="Restriction endonuclease type IV Mrr" evidence="1">
    <location>
        <begin position="12"/>
        <end position="124"/>
    </location>
</feature>
<dbReference type="Proteomes" id="UP000267921">
    <property type="component" value="Unassembled WGS sequence"/>
</dbReference>
<keyword evidence="2" id="KW-0255">Endonuclease</keyword>